<protein>
    <submittedName>
        <fullName evidence="1">Uncharacterized protein</fullName>
    </submittedName>
</protein>
<accession>A0AAE0ZD71</accession>
<comment type="caution">
    <text evidence="1">The sequence shown here is derived from an EMBL/GenBank/DDBJ whole genome shotgun (WGS) entry which is preliminary data.</text>
</comment>
<organism evidence="1 2">
    <name type="scientific">Elysia crispata</name>
    <name type="common">lettuce slug</name>
    <dbReference type="NCBI Taxonomy" id="231223"/>
    <lineage>
        <taxon>Eukaryota</taxon>
        <taxon>Metazoa</taxon>
        <taxon>Spiralia</taxon>
        <taxon>Lophotrochozoa</taxon>
        <taxon>Mollusca</taxon>
        <taxon>Gastropoda</taxon>
        <taxon>Heterobranchia</taxon>
        <taxon>Euthyneura</taxon>
        <taxon>Panpulmonata</taxon>
        <taxon>Sacoglossa</taxon>
        <taxon>Placobranchoidea</taxon>
        <taxon>Plakobranchidae</taxon>
        <taxon>Elysia</taxon>
    </lineage>
</organism>
<name>A0AAE0ZD71_9GAST</name>
<keyword evidence="2" id="KW-1185">Reference proteome</keyword>
<dbReference type="Proteomes" id="UP001283361">
    <property type="component" value="Unassembled WGS sequence"/>
</dbReference>
<dbReference type="AlphaFoldDB" id="A0AAE0ZD71"/>
<evidence type="ECO:0000313" key="2">
    <source>
        <dbReference type="Proteomes" id="UP001283361"/>
    </source>
</evidence>
<proteinExistence type="predicted"/>
<sequence length="104" mass="11553">MRPDGCETKHSLPGRFNRVAYGVSLKKSGGEPGESRLSTVVPLLIAHDRPAATLTLVKTFFFKTWGWPGFSPNQFSISCWKLLCHHQPRPFNQGLSVPRPAGCF</sequence>
<evidence type="ECO:0000313" key="1">
    <source>
        <dbReference type="EMBL" id="KAK3766746.1"/>
    </source>
</evidence>
<dbReference type="EMBL" id="JAWDGP010004196">
    <property type="protein sequence ID" value="KAK3766746.1"/>
    <property type="molecule type" value="Genomic_DNA"/>
</dbReference>
<reference evidence="1" key="1">
    <citation type="journal article" date="2023" name="G3 (Bethesda)">
        <title>A reference genome for the long-term kleptoplast-retaining sea slug Elysia crispata morphotype clarki.</title>
        <authorList>
            <person name="Eastman K.E."/>
            <person name="Pendleton A.L."/>
            <person name="Shaikh M.A."/>
            <person name="Suttiyut T."/>
            <person name="Ogas R."/>
            <person name="Tomko P."/>
            <person name="Gavelis G."/>
            <person name="Widhalm J.R."/>
            <person name="Wisecaver J.H."/>
        </authorList>
    </citation>
    <scope>NUCLEOTIDE SEQUENCE</scope>
    <source>
        <strain evidence="1">ECLA1</strain>
    </source>
</reference>
<gene>
    <name evidence="1" type="ORF">RRG08_047269</name>
</gene>